<sequence>MPDSYPDNMDHLGQENLKKLKRLRGRAKLEVNKERYKFLKKLYPSIENWEGPIPNLRDVFRPEEIDRLLVEDLNCFSGKEFIRFVARSAYKDEPKVDKHGKPLPNRTTALHELARGRYSFVILDLFVIYDRFDANYADEYGYTHFHAACASGCLNIVEKFLEHGQDPDCIVKKTGDLVLSNGHQKVSELLLKNGANPNSVYKKGLTPLHVICQRSRDDKLAKLYFEINDESNQTLRIDAQDKDGYTPLHFALKYMGDGYQ</sequence>
<evidence type="ECO:0000313" key="3">
    <source>
        <dbReference type="EMBL" id="KAL3393302.1"/>
    </source>
</evidence>
<evidence type="ECO:0000256" key="2">
    <source>
        <dbReference type="ARBA" id="ARBA00023043"/>
    </source>
</evidence>
<dbReference type="AlphaFoldDB" id="A0ABD2WKE2"/>
<reference evidence="3 4" key="1">
    <citation type="journal article" date="2024" name="bioRxiv">
        <title>A reference genome for Trichogramma kaykai: A tiny desert-dwelling parasitoid wasp with competing sex-ratio distorters.</title>
        <authorList>
            <person name="Culotta J."/>
            <person name="Lindsey A.R."/>
        </authorList>
    </citation>
    <scope>NUCLEOTIDE SEQUENCE [LARGE SCALE GENOMIC DNA]</scope>
    <source>
        <strain evidence="3 4">KSX58</strain>
    </source>
</reference>
<dbReference type="PANTHER" id="PTHR24123">
    <property type="entry name" value="ANKYRIN REPEAT-CONTAINING"/>
    <property type="match status" value="1"/>
</dbReference>
<dbReference type="EMBL" id="JBJJXI010000098">
    <property type="protein sequence ID" value="KAL3393302.1"/>
    <property type="molecule type" value="Genomic_DNA"/>
</dbReference>
<gene>
    <name evidence="3" type="ORF">TKK_012184</name>
</gene>
<proteinExistence type="predicted"/>
<accession>A0ABD2WKE2</accession>
<keyword evidence="1" id="KW-0677">Repeat</keyword>
<dbReference type="Proteomes" id="UP001627154">
    <property type="component" value="Unassembled WGS sequence"/>
</dbReference>
<dbReference type="InterPro" id="IPR051165">
    <property type="entry name" value="Multifunctional_ANK_Repeat"/>
</dbReference>
<dbReference type="SMART" id="SM00248">
    <property type="entry name" value="ANK"/>
    <property type="match status" value="2"/>
</dbReference>
<evidence type="ECO:0000313" key="4">
    <source>
        <dbReference type="Proteomes" id="UP001627154"/>
    </source>
</evidence>
<evidence type="ECO:0000256" key="1">
    <source>
        <dbReference type="ARBA" id="ARBA00022737"/>
    </source>
</evidence>
<protein>
    <submittedName>
        <fullName evidence="3">Uncharacterized protein</fullName>
    </submittedName>
</protein>
<dbReference type="InterPro" id="IPR036770">
    <property type="entry name" value="Ankyrin_rpt-contain_sf"/>
</dbReference>
<organism evidence="3 4">
    <name type="scientific">Trichogramma kaykai</name>
    <dbReference type="NCBI Taxonomy" id="54128"/>
    <lineage>
        <taxon>Eukaryota</taxon>
        <taxon>Metazoa</taxon>
        <taxon>Ecdysozoa</taxon>
        <taxon>Arthropoda</taxon>
        <taxon>Hexapoda</taxon>
        <taxon>Insecta</taxon>
        <taxon>Pterygota</taxon>
        <taxon>Neoptera</taxon>
        <taxon>Endopterygota</taxon>
        <taxon>Hymenoptera</taxon>
        <taxon>Apocrita</taxon>
        <taxon>Proctotrupomorpha</taxon>
        <taxon>Chalcidoidea</taxon>
        <taxon>Trichogrammatidae</taxon>
        <taxon>Trichogramma</taxon>
    </lineage>
</organism>
<dbReference type="SUPFAM" id="SSF48403">
    <property type="entry name" value="Ankyrin repeat"/>
    <property type="match status" value="1"/>
</dbReference>
<keyword evidence="2" id="KW-0040">ANK repeat</keyword>
<keyword evidence="4" id="KW-1185">Reference proteome</keyword>
<name>A0ABD2WKE2_9HYME</name>
<dbReference type="PANTHER" id="PTHR24123:SF33">
    <property type="entry name" value="PROTEIN HOS4"/>
    <property type="match status" value="1"/>
</dbReference>
<comment type="caution">
    <text evidence="3">The sequence shown here is derived from an EMBL/GenBank/DDBJ whole genome shotgun (WGS) entry which is preliminary data.</text>
</comment>
<dbReference type="InterPro" id="IPR002110">
    <property type="entry name" value="Ankyrin_rpt"/>
</dbReference>
<dbReference type="Pfam" id="PF12796">
    <property type="entry name" value="Ank_2"/>
    <property type="match status" value="2"/>
</dbReference>
<dbReference type="Gene3D" id="1.25.40.20">
    <property type="entry name" value="Ankyrin repeat-containing domain"/>
    <property type="match status" value="2"/>
</dbReference>